<dbReference type="InterPro" id="IPR020843">
    <property type="entry name" value="ER"/>
</dbReference>
<dbReference type="InterPro" id="IPR013149">
    <property type="entry name" value="ADH-like_C"/>
</dbReference>
<gene>
    <name evidence="2" type="ORF">E1283_25670</name>
</gene>
<dbReference type="InterPro" id="IPR051397">
    <property type="entry name" value="Zn-ADH-like_protein"/>
</dbReference>
<dbReference type="GO" id="GO:0008270">
    <property type="term" value="F:zinc ion binding"/>
    <property type="evidence" value="ECO:0007669"/>
    <property type="project" value="InterPro"/>
</dbReference>
<dbReference type="SMART" id="SM00829">
    <property type="entry name" value="PKS_ER"/>
    <property type="match status" value="1"/>
</dbReference>
<dbReference type="RefSeq" id="WP_132820527.1">
    <property type="nucleotide sequence ID" value="NZ_SMKI01000330.1"/>
</dbReference>
<evidence type="ECO:0000313" key="2">
    <source>
        <dbReference type="EMBL" id="TDC69685.1"/>
    </source>
</evidence>
<dbReference type="InterPro" id="IPR011032">
    <property type="entry name" value="GroES-like_sf"/>
</dbReference>
<feature type="domain" description="Enoyl reductase (ER)" evidence="1">
    <location>
        <begin position="18"/>
        <end position="339"/>
    </location>
</feature>
<dbReference type="InterPro" id="IPR002364">
    <property type="entry name" value="Quin_OxRdtase/zeta-crystal_CS"/>
</dbReference>
<dbReference type="GO" id="GO:0016491">
    <property type="term" value="F:oxidoreductase activity"/>
    <property type="evidence" value="ECO:0007669"/>
    <property type="project" value="InterPro"/>
</dbReference>
<dbReference type="InterPro" id="IPR036291">
    <property type="entry name" value="NAD(P)-bd_dom_sf"/>
</dbReference>
<accession>A0A4V2Y1Q7</accession>
<dbReference type="InterPro" id="IPR041694">
    <property type="entry name" value="ADH_N_2"/>
</dbReference>
<dbReference type="AlphaFoldDB" id="A0A4V2Y1Q7"/>
<reference evidence="2 3" key="1">
    <citation type="submission" date="2019-03" db="EMBL/GenBank/DDBJ databases">
        <title>Draft genome sequences of novel Actinobacteria.</title>
        <authorList>
            <person name="Sahin N."/>
            <person name="Ay H."/>
            <person name="Saygin H."/>
        </authorList>
    </citation>
    <scope>NUCLEOTIDE SEQUENCE [LARGE SCALE GENOMIC DNA]</scope>
    <source>
        <strain evidence="2 3">DSM 41900</strain>
    </source>
</reference>
<comment type="caution">
    <text evidence="2">The sequence shown here is derived from an EMBL/GenBank/DDBJ whole genome shotgun (WGS) entry which is preliminary data.</text>
</comment>
<evidence type="ECO:0000259" key="1">
    <source>
        <dbReference type="SMART" id="SM00829"/>
    </source>
</evidence>
<proteinExistence type="predicted"/>
<dbReference type="CDD" id="cd05288">
    <property type="entry name" value="PGDH"/>
    <property type="match status" value="1"/>
</dbReference>
<dbReference type="PANTHER" id="PTHR43677">
    <property type="entry name" value="SHORT-CHAIN DEHYDROGENASE/REDUCTASE"/>
    <property type="match status" value="1"/>
</dbReference>
<dbReference type="Gene3D" id="3.40.50.720">
    <property type="entry name" value="NAD(P)-binding Rossmann-like Domain"/>
    <property type="match status" value="1"/>
</dbReference>
<sequence>MTAATHRVIHLAARPAPGVEPADAYFDVVTRPVPEPGPGQVLVRNRLMAVVAVTRTLMNEDLDLEASMPSLAVGEPMTGPAVGEVVALGPGASGLAPGDLVQHGLGWREYAVLDAAAVQPLDPTVFDDPAAHLSQAATAWIAVTRGAEVRDGDTVLVTGAAGGVGTLTGQFARLRGAGRVIGTTGSAAKGERLVAELGYDDVVLRGGEEPFEERLRAAAPDGIDVVLDLVGGEQLTAALALAGPRARVALLGAMSVQATGGMRSPVEVDTSSLLARGITLRGVPGYHHLDVVAEGLREFGDGLRAGRLAFPHVRLAGLDRAPAALRELLAGRHLGSVLVEV</sequence>
<dbReference type="Pfam" id="PF00107">
    <property type="entry name" value="ADH_zinc_N"/>
    <property type="match status" value="1"/>
</dbReference>
<dbReference type="SUPFAM" id="SSF50129">
    <property type="entry name" value="GroES-like"/>
    <property type="match status" value="1"/>
</dbReference>
<dbReference type="Proteomes" id="UP000295345">
    <property type="component" value="Unassembled WGS sequence"/>
</dbReference>
<dbReference type="Pfam" id="PF16884">
    <property type="entry name" value="ADH_N_2"/>
    <property type="match status" value="1"/>
</dbReference>
<dbReference type="SUPFAM" id="SSF51735">
    <property type="entry name" value="NAD(P)-binding Rossmann-fold domains"/>
    <property type="match status" value="1"/>
</dbReference>
<dbReference type="PANTHER" id="PTHR43677:SF4">
    <property type="entry name" value="QUINONE OXIDOREDUCTASE-LIKE PROTEIN 2"/>
    <property type="match status" value="1"/>
</dbReference>
<dbReference type="PROSITE" id="PS01162">
    <property type="entry name" value="QOR_ZETA_CRYSTAL"/>
    <property type="match status" value="1"/>
</dbReference>
<keyword evidence="3" id="KW-1185">Reference proteome</keyword>
<protein>
    <submittedName>
        <fullName evidence="2">NADP-dependent oxidoreductase</fullName>
    </submittedName>
</protein>
<evidence type="ECO:0000313" key="3">
    <source>
        <dbReference type="Proteomes" id="UP000295345"/>
    </source>
</evidence>
<organism evidence="2 3">
    <name type="scientific">Streptomyces hainanensis</name>
    <dbReference type="NCBI Taxonomy" id="402648"/>
    <lineage>
        <taxon>Bacteria</taxon>
        <taxon>Bacillati</taxon>
        <taxon>Actinomycetota</taxon>
        <taxon>Actinomycetes</taxon>
        <taxon>Kitasatosporales</taxon>
        <taxon>Streptomycetaceae</taxon>
        <taxon>Streptomyces</taxon>
    </lineage>
</organism>
<name>A0A4V2Y1Q7_9ACTN</name>
<dbReference type="EMBL" id="SMKI01000330">
    <property type="protein sequence ID" value="TDC69685.1"/>
    <property type="molecule type" value="Genomic_DNA"/>
</dbReference>
<dbReference type="OrthoDB" id="9805663at2"/>
<dbReference type="Gene3D" id="3.90.180.10">
    <property type="entry name" value="Medium-chain alcohol dehydrogenases, catalytic domain"/>
    <property type="match status" value="1"/>
</dbReference>